<keyword evidence="13" id="KW-1185">Reference proteome</keyword>
<evidence type="ECO:0000313" key="13">
    <source>
        <dbReference type="Proteomes" id="UP000001823"/>
    </source>
</evidence>
<dbReference type="Proteomes" id="UP000001823">
    <property type="component" value="Chromosome"/>
</dbReference>
<dbReference type="SUPFAM" id="SSF53850">
    <property type="entry name" value="Periplasmic binding protein-like II"/>
    <property type="match status" value="1"/>
</dbReference>
<keyword evidence="15" id="KW-0479">Metal-binding</keyword>
<keyword evidence="5 10" id="KW-0813">Transport</keyword>
<evidence type="ECO:0000256" key="8">
    <source>
        <dbReference type="ARBA" id="ARBA00023139"/>
    </source>
</evidence>
<dbReference type="PANTHER" id="PTHR30570:SF1">
    <property type="entry name" value="PHOSPHATE-BINDING PROTEIN PSTS"/>
    <property type="match status" value="1"/>
</dbReference>
<feature type="binding site" evidence="15">
    <location>
        <position position="265"/>
    </location>
    <ligand>
        <name>Zn(2+)</name>
        <dbReference type="ChEBI" id="CHEBI:29105"/>
        <label>3</label>
    </ligand>
</feature>
<dbReference type="RefSeq" id="WP_011590281.1">
    <property type="nucleotide sequence ID" value="NC_008261.1"/>
</dbReference>
<dbReference type="eggNOG" id="COG0226">
    <property type="taxonomic scope" value="Bacteria"/>
</dbReference>
<feature type="domain" description="PBP" evidence="11">
    <location>
        <begin position="28"/>
        <end position="262"/>
    </location>
</feature>
<dbReference type="PDBsum" id="4GD5"/>
<comment type="function">
    <text evidence="1">Part of the ABC transporter complex PstSACB involved in phosphate import.</text>
</comment>
<dbReference type="Pfam" id="PF12849">
    <property type="entry name" value="PBP_like_2"/>
    <property type="match status" value="1"/>
</dbReference>
<feature type="binding site" evidence="15">
    <location>
        <position position="261"/>
    </location>
    <ligand>
        <name>Zn(2+)</name>
        <dbReference type="ChEBI" id="CHEBI:29105"/>
        <label>3</label>
    </ligand>
</feature>
<evidence type="ECO:0000256" key="9">
    <source>
        <dbReference type="ARBA" id="ARBA00023288"/>
    </source>
</evidence>
<dbReference type="SMR" id="A0A0H2YSI2"/>
<dbReference type="CDD" id="cd13653">
    <property type="entry name" value="PBP2_phosphate_like_1"/>
    <property type="match status" value="1"/>
</dbReference>
<keyword evidence="6 10" id="KW-0592">Phosphate transport</keyword>
<evidence type="ECO:0000256" key="2">
    <source>
        <dbReference type="ARBA" id="ARBA00004193"/>
    </source>
</evidence>
<keyword evidence="9 10" id="KW-0449">Lipoprotein</keyword>
<dbReference type="HOGENOM" id="CLU_026228_5_1_9"/>
<comment type="function">
    <text evidence="10">Involved in the system for phosphate transport across the cytoplasmic membrane.</text>
</comment>
<feature type="binding site" evidence="15">
    <location>
        <position position="91"/>
    </location>
    <ligand>
        <name>Zn(2+)</name>
        <dbReference type="ChEBI" id="CHEBI:29105"/>
        <label>1</label>
    </ligand>
</feature>
<keyword evidence="7 10" id="KW-0732">Signal</keyword>
<comment type="subcellular location">
    <subcellularLocation>
        <location evidence="2 10">Cell membrane</location>
        <topology evidence="2 10">Lipid-anchor</topology>
    </subcellularLocation>
</comment>
<feature type="binding site" evidence="15">
    <location>
        <position position="103"/>
    </location>
    <ligand>
        <name>Zn(2+)</name>
        <dbReference type="ChEBI" id="CHEBI:29105"/>
        <label>1</label>
    </ligand>
</feature>
<keyword evidence="10" id="KW-0472">Membrane</keyword>
<feature type="chain" id="PRO_5039761560" description="Phosphate-binding protein" evidence="10">
    <location>
        <begin position="20"/>
        <end position="276"/>
    </location>
</feature>
<keyword evidence="8 10" id="KW-0564">Palmitate</keyword>
<evidence type="ECO:0000259" key="11">
    <source>
        <dbReference type="Pfam" id="PF12849"/>
    </source>
</evidence>
<evidence type="ECO:0007829" key="14">
    <source>
        <dbReference type="PDB" id="4GD5"/>
    </source>
</evidence>
<dbReference type="Gene3D" id="3.40.190.10">
    <property type="entry name" value="Periplasmic binding protein-like II"/>
    <property type="match status" value="2"/>
</dbReference>
<dbReference type="BRENDA" id="7.3.2.1">
    <property type="organism ID" value="1503"/>
</dbReference>
<name>A0A0H2YSI2_CLOP1</name>
<reference evidence="14" key="2">
    <citation type="submission" date="2012-07" db="PDB data bank">
        <title>X-ray Crystal Structure of a Putative Phosphate ABC Transporter Substrate-Binding Protein with Bound Phosphate from Clostridium perfringens.</title>
        <authorList>
            <person name="Brunzelle J.S."/>
            <person name="Wawrzak Z."/>
            <person name="Onopriyenko O."/>
            <person name="Anderson W.F."/>
            <person name="Savchenko A."/>
            <person name="Center for Structural Genomics of Infectious Diseases."/>
        </authorList>
    </citation>
    <scope>X-RAY CRYSTALLOGRAPHY (1.70 ANGSTROMS)</scope>
</reference>
<evidence type="ECO:0000256" key="6">
    <source>
        <dbReference type="ARBA" id="ARBA00022592"/>
    </source>
</evidence>
<comment type="subunit">
    <text evidence="4 10">The complex is composed of two ATP-binding proteins (PstB), two transmembrane proteins (PstC and PstA) and a solute-binding protein (PstS).</text>
</comment>
<evidence type="ECO:0000256" key="5">
    <source>
        <dbReference type="ARBA" id="ARBA00022448"/>
    </source>
</evidence>
<sequence>MFKKRLIAIIGTIFIGATAMVGCNSGGSEAKSTNSVSISGSTSVGPVMEAEAEAFKTKKPDVSIEINQIGSSAGIKNAMEGVSEIGMASRDLKGEEKQAGLKEVEIAYDGIALITHKNNPVKDLTLVQIKDIYTGKITNWKELGGNDAPIVVVSREDGSGTRDAFQEIVGFKAEELTVNSQISDGSGNIKSLVQGNENAIGYISFSYVDDSVSAVKVDGVEATPENVLNKSYKVSRPFLAVYKEENLTESGKSFIDFILSEEGQDIVAKEHLIKVK</sequence>
<feature type="binding site" evidence="15">
    <location>
        <position position="116"/>
    </location>
    <ligand>
        <name>Zn(2+)</name>
        <dbReference type="ChEBI" id="CHEBI:29105"/>
        <label>2</label>
    </ligand>
</feature>
<reference evidence="15" key="3">
    <citation type="journal article" date="2014" name="Sci. Rep.">
        <title>Crystal structure of the phosphate-binding protein (PBP-1) of an ABC-type phosphate transporter from Clostridium perfringens.</title>
        <authorList>
            <person name="Gonzalez D."/>
            <person name="Richez M."/>
            <person name="Bergonzi C."/>
            <person name="Chabriere E."/>
            <person name="Elias M."/>
        </authorList>
    </citation>
    <scope>X-RAY CRYSTALLOGRAPHY (1.65 ANGSTROMS) OF 31-276 IN COMPLEX WITH ZN(2+)</scope>
</reference>
<dbReference type="InterPro" id="IPR050811">
    <property type="entry name" value="Phosphate_ABC_transporter"/>
</dbReference>
<dbReference type="PaxDb" id="195103-CPF_0617"/>
<accession>A0A0H2YSI2</accession>
<evidence type="ECO:0000256" key="3">
    <source>
        <dbReference type="ARBA" id="ARBA00008725"/>
    </source>
</evidence>
<keyword evidence="14 15" id="KW-0002">3D-structure</keyword>
<dbReference type="GO" id="GO:0005886">
    <property type="term" value="C:plasma membrane"/>
    <property type="evidence" value="ECO:0007669"/>
    <property type="project" value="UniProtKB-SubCell"/>
</dbReference>
<proteinExistence type="evidence at protein level"/>
<reference evidence="12 13" key="1">
    <citation type="journal article" date="2006" name="Genome Res.">
        <title>Skewed genomic variability in strains of the toxigenic bacterial pathogen, Clostridium perfringens.</title>
        <authorList>
            <person name="Myers G.S."/>
            <person name="Rasko D.A."/>
            <person name="Cheung J.K."/>
            <person name="Ravel J."/>
            <person name="Seshadri R."/>
            <person name="Deboy R.T."/>
            <person name="Ren Q."/>
            <person name="Varga J."/>
            <person name="Awad M.M."/>
            <person name="Brinkac L.M."/>
            <person name="Daugherty S.C."/>
            <person name="Haft D.H."/>
            <person name="Dodson R.J."/>
            <person name="Madupu R."/>
            <person name="Nelson W.C."/>
            <person name="Rosovitz M.J."/>
            <person name="Sullivan S.A."/>
            <person name="Khouri H."/>
            <person name="Dimitrov G.I."/>
            <person name="Watkins K.L."/>
            <person name="Mulligan S."/>
            <person name="Benton J."/>
            <person name="Radune D."/>
            <person name="Fisher D.J."/>
            <person name="Atkins H.S."/>
            <person name="Hiscox T."/>
            <person name="Jost B.H."/>
            <person name="Billington S.J."/>
            <person name="Songer J.G."/>
            <person name="McClane B.A."/>
            <person name="Titball R.W."/>
            <person name="Rood J.I."/>
            <person name="Melville S.B."/>
            <person name="Paulsen I.T."/>
        </authorList>
    </citation>
    <scope>NUCLEOTIDE SEQUENCE [LARGE SCALE GENOMIC DNA]</scope>
    <source>
        <strain evidence="13">ATCC 13124 / DSM 756 / JCM 1290 / NCIMB 6125 / NCTC 8237 / S 107 / Type A</strain>
    </source>
</reference>
<dbReference type="InterPro" id="IPR011862">
    <property type="entry name" value="Phos-bd"/>
</dbReference>
<evidence type="ECO:0000256" key="4">
    <source>
        <dbReference type="ARBA" id="ARBA00011529"/>
    </source>
</evidence>
<dbReference type="PDB" id="4Q8R">
    <property type="method" value="X-ray"/>
    <property type="resolution" value="1.65 A"/>
    <property type="chains" value="A=31-276"/>
</dbReference>
<gene>
    <name evidence="12" type="primary">pstS</name>
    <name evidence="12" type="ordered locus">CPF_0617</name>
</gene>
<keyword evidence="15" id="KW-0862">Zinc</keyword>
<evidence type="ECO:0000256" key="10">
    <source>
        <dbReference type="RuleBase" id="RU367119"/>
    </source>
</evidence>
<dbReference type="EvolutionaryTrace" id="A0A0H2YSI2"/>
<dbReference type="PROSITE" id="PS51257">
    <property type="entry name" value="PROKAR_LIPOPROTEIN"/>
    <property type="match status" value="1"/>
</dbReference>
<evidence type="ECO:0000313" key="12">
    <source>
        <dbReference type="EMBL" id="ABG83430.1"/>
    </source>
</evidence>
<feature type="binding site" evidence="15">
    <location>
        <position position="271"/>
    </location>
    <ligand>
        <name>Zn(2+)</name>
        <dbReference type="ChEBI" id="CHEBI:29105"/>
        <label>4</label>
    </ligand>
</feature>
<evidence type="ECO:0007829" key="15">
    <source>
        <dbReference type="PDB" id="4Q8R"/>
    </source>
</evidence>
<dbReference type="STRING" id="195103.CPF_0617"/>
<feature type="signal peptide" evidence="10">
    <location>
        <begin position="1"/>
        <end position="19"/>
    </location>
</feature>
<dbReference type="PDBsum" id="4Q8R"/>
<dbReference type="EMBL" id="CP000246">
    <property type="protein sequence ID" value="ABG83430.1"/>
    <property type="molecule type" value="Genomic_DNA"/>
</dbReference>
<dbReference type="GO" id="GO:0046872">
    <property type="term" value="F:metal ion binding"/>
    <property type="evidence" value="ECO:0007669"/>
    <property type="project" value="UniProtKB-KW"/>
</dbReference>
<dbReference type="PDB" id="4GD5">
    <property type="method" value="X-ray"/>
    <property type="resolution" value="1.70 A"/>
    <property type="chains" value="A/B=1-276"/>
</dbReference>
<dbReference type="PANTHER" id="PTHR30570">
    <property type="entry name" value="PERIPLASMIC PHOSPHATE BINDING COMPONENT OF PHOSPHATE ABC TRANSPORTER"/>
    <property type="match status" value="1"/>
</dbReference>
<evidence type="ECO:0000256" key="7">
    <source>
        <dbReference type="ARBA" id="ARBA00022729"/>
    </source>
</evidence>
<dbReference type="GO" id="GO:0042301">
    <property type="term" value="F:phosphate ion binding"/>
    <property type="evidence" value="ECO:0007669"/>
    <property type="project" value="UniProtKB-UniRule"/>
</dbReference>
<dbReference type="GO" id="GO:0006817">
    <property type="term" value="P:phosphate ion transport"/>
    <property type="evidence" value="ECO:0007669"/>
    <property type="project" value="UniProtKB-UniRule"/>
</dbReference>
<organism evidence="12 13">
    <name type="scientific">Clostridium perfringens (strain ATCC 13124 / DSM 756 / JCM 1290 / NCIMB 6125 / NCTC 8237 / Type A)</name>
    <dbReference type="NCBI Taxonomy" id="195103"/>
    <lineage>
        <taxon>Bacteria</taxon>
        <taxon>Bacillati</taxon>
        <taxon>Bacillota</taxon>
        <taxon>Clostridia</taxon>
        <taxon>Eubacteriales</taxon>
        <taxon>Clostridiaceae</taxon>
        <taxon>Clostridium</taxon>
    </lineage>
</organism>
<protein>
    <recommendedName>
        <fullName evidence="10">Phosphate-binding protein</fullName>
    </recommendedName>
</protein>
<dbReference type="NCBIfam" id="TIGR02136">
    <property type="entry name" value="ptsS_2"/>
    <property type="match status" value="1"/>
</dbReference>
<dbReference type="KEGG" id="cpf:CPF_0617"/>
<dbReference type="InterPro" id="IPR024370">
    <property type="entry name" value="PBP_domain"/>
</dbReference>
<dbReference type="AlphaFoldDB" id="A0A0H2YSI2"/>
<comment type="similarity">
    <text evidence="3 10">Belongs to the PstS family.</text>
</comment>
<evidence type="ECO:0000256" key="1">
    <source>
        <dbReference type="ARBA" id="ARBA00002841"/>
    </source>
</evidence>
<keyword evidence="10" id="KW-1003">Cell membrane</keyword>